<keyword evidence="1" id="KW-0433">Leucine-rich repeat</keyword>
<dbReference type="GO" id="GO:0070052">
    <property type="term" value="F:collagen V binding"/>
    <property type="evidence" value="ECO:0007669"/>
    <property type="project" value="TreeGrafter"/>
</dbReference>
<dbReference type="GO" id="GO:0008201">
    <property type="term" value="F:heparin binding"/>
    <property type="evidence" value="ECO:0007669"/>
    <property type="project" value="TreeGrafter"/>
</dbReference>
<dbReference type="Proteomes" id="UP000694523">
    <property type="component" value="Unplaced"/>
</dbReference>
<accession>A0A8C6TZX4</accession>
<evidence type="ECO:0000313" key="4">
    <source>
        <dbReference type="Ensembl" id="ENSNMLP00000026590.1"/>
    </source>
</evidence>
<keyword evidence="5" id="KW-1185">Reference proteome</keyword>
<dbReference type="SMART" id="SM00364">
    <property type="entry name" value="LRR_BAC"/>
    <property type="match status" value="4"/>
</dbReference>
<dbReference type="PANTHER" id="PTHR46544">
    <property type="entry name" value="EXTRACELLULAR MATRIX PROTEIN 2-RELATED"/>
    <property type="match status" value="1"/>
</dbReference>
<dbReference type="AlphaFoldDB" id="A0A8C6TZX4"/>
<dbReference type="GO" id="GO:0031012">
    <property type="term" value="C:extracellular matrix"/>
    <property type="evidence" value="ECO:0007669"/>
    <property type="project" value="TreeGrafter"/>
</dbReference>
<dbReference type="GO" id="GO:0030198">
    <property type="term" value="P:extracellular matrix organization"/>
    <property type="evidence" value="ECO:0007669"/>
    <property type="project" value="TreeGrafter"/>
</dbReference>
<dbReference type="Gene3D" id="3.80.10.10">
    <property type="entry name" value="Ribonuclease Inhibitor"/>
    <property type="match status" value="3"/>
</dbReference>
<dbReference type="InterPro" id="IPR001611">
    <property type="entry name" value="Leu-rich_rpt"/>
</dbReference>
<dbReference type="InterPro" id="IPR032675">
    <property type="entry name" value="LRR_dom_sf"/>
</dbReference>
<dbReference type="Pfam" id="PF13855">
    <property type="entry name" value="LRR_8"/>
    <property type="match status" value="4"/>
</dbReference>
<feature type="region of interest" description="Disordered" evidence="3">
    <location>
        <begin position="1"/>
        <end position="105"/>
    </location>
</feature>
<dbReference type="InterPro" id="IPR003591">
    <property type="entry name" value="Leu-rich_rpt_typical-subtyp"/>
</dbReference>
<reference evidence="4" key="1">
    <citation type="submission" date="2025-08" db="UniProtKB">
        <authorList>
            <consortium name="Ensembl"/>
        </authorList>
    </citation>
    <scope>IDENTIFICATION</scope>
</reference>
<name>A0A8C6TZX4_9GOBI</name>
<evidence type="ECO:0000313" key="5">
    <source>
        <dbReference type="Proteomes" id="UP000694523"/>
    </source>
</evidence>
<dbReference type="PROSITE" id="PS51450">
    <property type="entry name" value="LRR"/>
    <property type="match status" value="4"/>
</dbReference>
<dbReference type="Ensembl" id="ENSNMLT00000029724.1">
    <property type="protein sequence ID" value="ENSNMLP00000026590.1"/>
    <property type="gene ID" value="ENSNMLG00000016973.1"/>
</dbReference>
<proteinExistence type="predicted"/>
<evidence type="ECO:0000256" key="3">
    <source>
        <dbReference type="SAM" id="MobiDB-lite"/>
    </source>
</evidence>
<dbReference type="FunFam" id="3.80.10.10:FF:000284">
    <property type="entry name" value="extracellular matrix protein 2 isoform X1"/>
    <property type="match status" value="1"/>
</dbReference>
<dbReference type="GO" id="GO:0010811">
    <property type="term" value="P:positive regulation of cell-substrate adhesion"/>
    <property type="evidence" value="ECO:0007669"/>
    <property type="project" value="TreeGrafter"/>
</dbReference>
<dbReference type="SMART" id="SM00369">
    <property type="entry name" value="LRR_TYP"/>
    <property type="match status" value="9"/>
</dbReference>
<dbReference type="SUPFAM" id="SSF52047">
    <property type="entry name" value="RNI-like"/>
    <property type="match status" value="1"/>
</dbReference>
<feature type="compositionally biased region" description="Basic and acidic residues" evidence="3">
    <location>
        <begin position="59"/>
        <end position="102"/>
    </location>
</feature>
<organism evidence="4 5">
    <name type="scientific">Neogobius melanostomus</name>
    <name type="common">round goby</name>
    <dbReference type="NCBI Taxonomy" id="47308"/>
    <lineage>
        <taxon>Eukaryota</taxon>
        <taxon>Metazoa</taxon>
        <taxon>Chordata</taxon>
        <taxon>Craniata</taxon>
        <taxon>Vertebrata</taxon>
        <taxon>Euteleostomi</taxon>
        <taxon>Actinopterygii</taxon>
        <taxon>Neopterygii</taxon>
        <taxon>Teleostei</taxon>
        <taxon>Neoteleostei</taxon>
        <taxon>Acanthomorphata</taxon>
        <taxon>Gobiaria</taxon>
        <taxon>Gobiiformes</taxon>
        <taxon>Gobioidei</taxon>
        <taxon>Gobiidae</taxon>
        <taxon>Benthophilinae</taxon>
        <taxon>Neogobiini</taxon>
        <taxon>Neogobius</taxon>
    </lineage>
</organism>
<dbReference type="InterPro" id="IPR043184">
    <property type="entry name" value="ECM2"/>
</dbReference>
<feature type="compositionally biased region" description="Basic and acidic residues" evidence="3">
    <location>
        <begin position="1"/>
        <end position="48"/>
    </location>
</feature>
<dbReference type="FunFam" id="3.80.10.10:FF:000772">
    <property type="entry name" value="Extracellular matrix protein 2"/>
    <property type="match status" value="1"/>
</dbReference>
<dbReference type="PANTHER" id="PTHR46544:SF1">
    <property type="entry name" value="EXTRACELLULAR MATRIX PROTEIN 2"/>
    <property type="match status" value="1"/>
</dbReference>
<evidence type="ECO:0000256" key="1">
    <source>
        <dbReference type="ARBA" id="ARBA00022614"/>
    </source>
</evidence>
<protein>
    <submittedName>
        <fullName evidence="4">Extracellular matrix protein 2</fullName>
    </submittedName>
</protein>
<keyword evidence="2" id="KW-0677">Repeat</keyword>
<feature type="compositionally biased region" description="Acidic residues" evidence="3">
    <location>
        <begin position="49"/>
        <end position="58"/>
    </location>
</feature>
<reference evidence="4" key="2">
    <citation type="submission" date="2025-09" db="UniProtKB">
        <authorList>
            <consortium name="Ensembl"/>
        </authorList>
    </citation>
    <scope>IDENTIFICATION</scope>
</reference>
<evidence type="ECO:0000256" key="2">
    <source>
        <dbReference type="ARBA" id="ARBA00022737"/>
    </source>
</evidence>
<sequence>MEAELRGQEEAELRRQEEAELRRQEEAELREQEEAELRGQEEVELREQEEAELQEQEEAELRGQEEAELRGQEEAGLRGQELRGQEEAELREQEEAELRGQEEEGLEEVFEGLDFDYDRGGLPPGCDISDVTVSCENAQLLHFPPLSIPELKSLSLEGNNISSIPADAFNGILNLEWINLKKNRLTTAGIHPHAFRELKFLTRLYLDGNLLETIPSGLPSTLQELKINENHLQEIQDTSLKGLNGLVTLELEGNRLSEGSVAHGAFSDLDLLYLRLGRNHFRAVPQGLPPTLQELYLEHNRIEEISETVFNQTQSLTLISLRNNRLEETRIAPMAWIHHRSLESLDLSHNDLHLVPSFLPQSLVHLVLVGNRIERIPGYVFAHMSPGLEYLYLSYNRLDGEGFEPESFFGTYSSMVELCLDHNQLLNVPSGINEMSNLHFLRLNDNKIRTVPEDSLCDPGLNGEGTLVALRLDNNFIDPDTISPSAFSCVRAPSSVVLKPQHEAKKQPRRQHV</sequence>